<feature type="compositionally biased region" description="Polar residues" evidence="1">
    <location>
        <begin position="211"/>
        <end position="223"/>
    </location>
</feature>
<accession>A0AAV4BRS5</accession>
<dbReference type="AlphaFoldDB" id="A0AAV4BRS5"/>
<protein>
    <submittedName>
        <fullName evidence="2">Uncharacterized protein</fullName>
    </submittedName>
</protein>
<sequence>MSRLVLHTKCRHDYCNVNVIKRDLSTKREQWSPSKKANLLSSTKFDFANDCLLCGRSTRDQRKKGDVSVCQVRTSSCQANLELLRLQRGPGDRWAETVKGRIEYAQDLHAADAVYHHPAKSVYIYLQQMQTLQEQHPEVFSAFLAGYHVLRRSDRFWAGLSTDLVIEQTLMRSMKSVGKLTRGRGMSDSQRTQWLLSRPACADMNLAMQEVTGSENTTSGQHAESSQSRMRRDDEDMRSLLNFLLSRDPFACDETLRSISTGVTVDQIVNSDRAKEIDPQILFQRLITVANGLSDELDLLSVFEYEISCPPAALFDLSGLLRETDKAKLTDALVSAASQEFEKDIVDETSDIEYVLDGGSLLHRIPWRRSDTFAAIGQTYVEYVQRMYMKPRIVFDGYNDGPSTKDATHLRRSCGVVGPTIRFDPEMVCSARKKTFPSQPQQ</sequence>
<gene>
    <name evidence="2" type="ORF">PoB_004830000</name>
</gene>
<keyword evidence="3" id="KW-1185">Reference proteome</keyword>
<dbReference type="PANTHER" id="PTHR46704:SF1">
    <property type="entry name" value="TELOMERE LENGTH REGULATION PROTEIN TEL2 HOMOLOG"/>
    <property type="match status" value="1"/>
</dbReference>
<reference evidence="2 3" key="1">
    <citation type="journal article" date="2021" name="Elife">
        <title>Chloroplast acquisition without the gene transfer in kleptoplastic sea slugs, Plakobranchus ocellatus.</title>
        <authorList>
            <person name="Maeda T."/>
            <person name="Takahashi S."/>
            <person name="Yoshida T."/>
            <person name="Shimamura S."/>
            <person name="Takaki Y."/>
            <person name="Nagai Y."/>
            <person name="Toyoda A."/>
            <person name="Suzuki Y."/>
            <person name="Arimoto A."/>
            <person name="Ishii H."/>
            <person name="Satoh N."/>
            <person name="Nishiyama T."/>
            <person name="Hasebe M."/>
            <person name="Maruyama T."/>
            <person name="Minagawa J."/>
            <person name="Obokata J."/>
            <person name="Shigenobu S."/>
        </authorList>
    </citation>
    <scope>NUCLEOTIDE SEQUENCE [LARGE SCALE GENOMIC DNA]</scope>
</reference>
<dbReference type="EMBL" id="BLXT01005284">
    <property type="protein sequence ID" value="GFO21795.1"/>
    <property type="molecule type" value="Genomic_DNA"/>
</dbReference>
<dbReference type="Proteomes" id="UP000735302">
    <property type="component" value="Unassembled WGS sequence"/>
</dbReference>
<evidence type="ECO:0000256" key="1">
    <source>
        <dbReference type="SAM" id="MobiDB-lite"/>
    </source>
</evidence>
<organism evidence="2 3">
    <name type="scientific">Plakobranchus ocellatus</name>
    <dbReference type="NCBI Taxonomy" id="259542"/>
    <lineage>
        <taxon>Eukaryota</taxon>
        <taxon>Metazoa</taxon>
        <taxon>Spiralia</taxon>
        <taxon>Lophotrochozoa</taxon>
        <taxon>Mollusca</taxon>
        <taxon>Gastropoda</taxon>
        <taxon>Heterobranchia</taxon>
        <taxon>Euthyneura</taxon>
        <taxon>Panpulmonata</taxon>
        <taxon>Sacoglossa</taxon>
        <taxon>Placobranchoidea</taxon>
        <taxon>Plakobranchidae</taxon>
        <taxon>Plakobranchus</taxon>
    </lineage>
</organism>
<comment type="caution">
    <text evidence="2">The sequence shown here is derived from an EMBL/GenBank/DDBJ whole genome shotgun (WGS) entry which is preliminary data.</text>
</comment>
<proteinExistence type="predicted"/>
<evidence type="ECO:0000313" key="3">
    <source>
        <dbReference type="Proteomes" id="UP000735302"/>
    </source>
</evidence>
<name>A0AAV4BRS5_9GAST</name>
<feature type="region of interest" description="Disordered" evidence="1">
    <location>
        <begin position="211"/>
        <end position="233"/>
    </location>
</feature>
<evidence type="ECO:0000313" key="2">
    <source>
        <dbReference type="EMBL" id="GFO21795.1"/>
    </source>
</evidence>
<dbReference type="PANTHER" id="PTHR46704">
    <property type="entry name" value="CXC DOMAIN-CONTAINING PROTEIN-RELATED"/>
    <property type="match status" value="1"/>
</dbReference>